<protein>
    <submittedName>
        <fullName evidence="2">Uncharacterized protein</fullName>
    </submittedName>
</protein>
<evidence type="ECO:0000313" key="2">
    <source>
        <dbReference type="EMBL" id="MPN59718.1"/>
    </source>
</evidence>
<feature type="transmembrane region" description="Helical" evidence="1">
    <location>
        <begin position="41"/>
        <end position="61"/>
    </location>
</feature>
<name>A0A645J7T2_9ZZZZ</name>
<keyword evidence="1" id="KW-1133">Transmembrane helix</keyword>
<gene>
    <name evidence="2" type="ORF">SDC9_207440</name>
</gene>
<evidence type="ECO:0000256" key="1">
    <source>
        <dbReference type="SAM" id="Phobius"/>
    </source>
</evidence>
<proteinExistence type="predicted"/>
<keyword evidence="1" id="KW-0812">Transmembrane</keyword>
<accession>A0A645J7T2</accession>
<dbReference type="EMBL" id="VSSQ01134041">
    <property type="protein sequence ID" value="MPN59718.1"/>
    <property type="molecule type" value="Genomic_DNA"/>
</dbReference>
<keyword evidence="1" id="KW-0472">Membrane</keyword>
<dbReference type="AlphaFoldDB" id="A0A645J7T2"/>
<comment type="caution">
    <text evidence="2">The sequence shown here is derived from an EMBL/GenBank/DDBJ whole genome shotgun (WGS) entry which is preliminary data.</text>
</comment>
<sequence>MGFMNRLNGLFTSAAFSLVFVLYKFESGANPGPEPQNAARFLLTMFPFVMMVISFAFSFFIDFKPNAVVPSPETTAE</sequence>
<reference evidence="2" key="1">
    <citation type="submission" date="2019-08" db="EMBL/GenBank/DDBJ databases">
        <authorList>
            <person name="Kucharzyk K."/>
            <person name="Murdoch R.W."/>
            <person name="Higgins S."/>
            <person name="Loffler F."/>
        </authorList>
    </citation>
    <scope>NUCLEOTIDE SEQUENCE</scope>
</reference>
<organism evidence="2">
    <name type="scientific">bioreactor metagenome</name>
    <dbReference type="NCBI Taxonomy" id="1076179"/>
    <lineage>
        <taxon>unclassified sequences</taxon>
        <taxon>metagenomes</taxon>
        <taxon>ecological metagenomes</taxon>
    </lineage>
</organism>